<evidence type="ECO:0000256" key="9">
    <source>
        <dbReference type="SAM" id="SignalP"/>
    </source>
</evidence>
<gene>
    <name evidence="11" type="primary">LOC108668936</name>
</gene>
<feature type="transmembrane region" description="Helical" evidence="8">
    <location>
        <begin position="257"/>
        <end position="278"/>
    </location>
</feature>
<dbReference type="KEGG" id="hazt:108668936"/>
<dbReference type="GeneID" id="108668936"/>
<dbReference type="PANTHER" id="PTHR22730">
    <property type="entry name" value="PROMININ PROM PROTEIN"/>
    <property type="match status" value="1"/>
</dbReference>
<evidence type="ECO:0000313" key="10">
    <source>
        <dbReference type="Proteomes" id="UP000694843"/>
    </source>
</evidence>
<dbReference type="InterPro" id="IPR008795">
    <property type="entry name" value="Prominin"/>
</dbReference>
<feature type="region of interest" description="Disordered" evidence="7">
    <location>
        <begin position="947"/>
        <end position="1075"/>
    </location>
</feature>
<keyword evidence="3 8" id="KW-0812">Transmembrane</keyword>
<feature type="compositionally biased region" description="Low complexity" evidence="7">
    <location>
        <begin position="1052"/>
        <end position="1061"/>
    </location>
</feature>
<evidence type="ECO:0000256" key="4">
    <source>
        <dbReference type="ARBA" id="ARBA00022989"/>
    </source>
</evidence>
<comment type="similarity">
    <text evidence="2">Belongs to the prominin family.</text>
</comment>
<keyword evidence="6" id="KW-0325">Glycoprotein</keyword>
<evidence type="ECO:0000256" key="8">
    <source>
        <dbReference type="SAM" id="Phobius"/>
    </source>
</evidence>
<evidence type="ECO:0000256" key="6">
    <source>
        <dbReference type="ARBA" id="ARBA00023180"/>
    </source>
</evidence>
<keyword evidence="10" id="KW-1185">Reference proteome</keyword>
<evidence type="ECO:0000256" key="3">
    <source>
        <dbReference type="ARBA" id="ARBA00022692"/>
    </source>
</evidence>
<comment type="subcellular location">
    <subcellularLocation>
        <location evidence="1">Membrane</location>
        <topology evidence="1">Multi-pass membrane protein</topology>
    </subcellularLocation>
</comment>
<evidence type="ECO:0000256" key="2">
    <source>
        <dbReference type="ARBA" id="ARBA00006058"/>
    </source>
</evidence>
<reference evidence="11" key="1">
    <citation type="submission" date="2025-08" db="UniProtKB">
        <authorList>
            <consortium name="RefSeq"/>
        </authorList>
    </citation>
    <scope>IDENTIFICATION</scope>
    <source>
        <tissue evidence="11">Whole organism</tissue>
    </source>
</reference>
<feature type="transmembrane region" description="Helical" evidence="8">
    <location>
        <begin position="202"/>
        <end position="229"/>
    </location>
</feature>
<evidence type="ECO:0000256" key="5">
    <source>
        <dbReference type="ARBA" id="ARBA00023136"/>
    </source>
</evidence>
<proteinExistence type="inferred from homology"/>
<evidence type="ECO:0000313" key="11">
    <source>
        <dbReference type="RefSeq" id="XP_047736379.1"/>
    </source>
</evidence>
<sequence length="1075" mass="119421">MARNTGCTVAVMWATALLLVCSAVAQSEDGPSFSPIITTQDTDLLDSTGPVLSAVQPNLLDVVPDSGEPADGTSTRTHKRKKERKKNNNLNVVTDEEFESEDELLEGNDTVNGNETSIVSPRIPYTTAPVNNSYVSMDDFSARGMEHLYFITNLFLRLIHRDEEIPQELQRIVSRELESPTLDEEQALRVLRELRDEWDVLVVHYIGIVGLLILGLLLAAIMPVVGLFVMCCRCAGRCGASDITYDKRHDPCKRGTLAAFKIVFLVLALLGVVCAFVSNSRIEDGVQSFPDDLHDAVHDTDLFLNNTDLEVHAIFVTNYGELQDVLFHKLDSSGELVKKELARVTQAVAIENLTAIAMSLGHVRADLTLLRNTTRDLQEVTQYLRSGLESVVARLRKHQKTCAEQPECELLQQQFIERLHINQDFTQYLNQSVLPQLPKVEHKLDEVAALLAGDIEAEVKRGKRAFDSIATEIQNKVQQSIPEIKDKIRQAGAQLSQAAAEVRTVLADVDVHKHTEPTIARISLVIKEYAPYRYYAFLCVCCVLLTVLASWVLAVLYGCCGRRADEAASCLKLTGASWMIFGVVVFFLVASVVLVVTAALFLVGSLAQVLVCEPLSNPTRSEVFSSLHSHLNIQRHYPQGESPTLMQIIDQCHRNESIYSVLKLHLLDDGLTSLLQYRDRLQLDEKMAQLKQKISVDTNVKILSRDAKQQLRALANSSLARRDDWANYAEILEQQVLTINLLEMAAQLNQTADQLPAGYEEVSIGLKNDALFLESLQRWLTAIRGHTKVLKETTDRLSGYLHYSNHTTLRPAIRRLINQAEYAQRYLRTNGSSEVIQLVERFSEDFLADVDDYVAHVQGSVEHRLGRCGPLSSAYNASTAAFCKDVLYPFNGFWVSVGWVFMVYLPCVVFALHLTSLYRKTEPWPGPLNESYESMYDAYAERDNIPLTSAYDKKPQRSREYVEAGASGHPSNHHNYSSPQGAPPPVVGFTGPAAPRHHDQPPIDSGPPRYTSQPSLSPEYERPPPYYYPGPGNCSGGGQWSGGGGGGGGGVRHSSSTTHGGWKISPAYTRGQYDA</sequence>
<dbReference type="AlphaFoldDB" id="A0A979FHG7"/>
<feature type="compositionally biased region" description="Basic residues" evidence="7">
    <location>
        <begin position="76"/>
        <end position="87"/>
    </location>
</feature>
<keyword evidence="5 8" id="KW-0472">Membrane</keyword>
<dbReference type="RefSeq" id="XP_047736379.1">
    <property type="nucleotide sequence ID" value="XM_047880423.1"/>
</dbReference>
<dbReference type="Pfam" id="PF05478">
    <property type="entry name" value="Prominin"/>
    <property type="match status" value="1"/>
</dbReference>
<keyword evidence="4 8" id="KW-1133">Transmembrane helix</keyword>
<feature type="region of interest" description="Disordered" evidence="7">
    <location>
        <begin position="61"/>
        <end position="88"/>
    </location>
</feature>
<feature type="compositionally biased region" description="Basic and acidic residues" evidence="7">
    <location>
        <begin position="951"/>
        <end position="962"/>
    </location>
</feature>
<keyword evidence="9" id="KW-0732">Signal</keyword>
<feature type="transmembrane region" description="Helical" evidence="8">
    <location>
        <begin position="534"/>
        <end position="557"/>
    </location>
</feature>
<feature type="compositionally biased region" description="Polar residues" evidence="7">
    <location>
        <begin position="969"/>
        <end position="980"/>
    </location>
</feature>
<feature type="transmembrane region" description="Helical" evidence="8">
    <location>
        <begin position="578"/>
        <end position="611"/>
    </location>
</feature>
<protein>
    <submittedName>
        <fullName evidence="11">Prominin-1 isoform X1</fullName>
    </submittedName>
</protein>
<dbReference type="GO" id="GO:0016020">
    <property type="term" value="C:membrane"/>
    <property type="evidence" value="ECO:0007669"/>
    <property type="project" value="UniProtKB-SubCell"/>
</dbReference>
<dbReference type="OrthoDB" id="6229420at2759"/>
<feature type="transmembrane region" description="Helical" evidence="8">
    <location>
        <begin position="893"/>
        <end position="914"/>
    </location>
</feature>
<dbReference type="PANTHER" id="PTHR22730:SF1">
    <property type="entry name" value="PROMININ-LIKE PROTEIN"/>
    <property type="match status" value="1"/>
</dbReference>
<feature type="chain" id="PRO_5037883818" evidence="9">
    <location>
        <begin position="26"/>
        <end position="1075"/>
    </location>
</feature>
<feature type="compositionally biased region" description="Gly residues" evidence="7">
    <location>
        <begin position="1033"/>
        <end position="1051"/>
    </location>
</feature>
<evidence type="ECO:0000256" key="1">
    <source>
        <dbReference type="ARBA" id="ARBA00004141"/>
    </source>
</evidence>
<accession>A0A979FHG7</accession>
<evidence type="ECO:0000256" key="7">
    <source>
        <dbReference type="SAM" id="MobiDB-lite"/>
    </source>
</evidence>
<dbReference type="OMA" id="VYHLMMY"/>
<organism evidence="10 11">
    <name type="scientific">Hyalella azteca</name>
    <name type="common">Amphipod</name>
    <dbReference type="NCBI Taxonomy" id="294128"/>
    <lineage>
        <taxon>Eukaryota</taxon>
        <taxon>Metazoa</taxon>
        <taxon>Ecdysozoa</taxon>
        <taxon>Arthropoda</taxon>
        <taxon>Crustacea</taxon>
        <taxon>Multicrustacea</taxon>
        <taxon>Malacostraca</taxon>
        <taxon>Eumalacostraca</taxon>
        <taxon>Peracarida</taxon>
        <taxon>Amphipoda</taxon>
        <taxon>Senticaudata</taxon>
        <taxon>Talitrida</taxon>
        <taxon>Talitroidea</taxon>
        <taxon>Hyalellidae</taxon>
        <taxon>Hyalella</taxon>
    </lineage>
</organism>
<name>A0A979FHG7_HYAAZ</name>
<feature type="signal peptide" evidence="9">
    <location>
        <begin position="1"/>
        <end position="25"/>
    </location>
</feature>
<dbReference type="Proteomes" id="UP000694843">
    <property type="component" value="Unplaced"/>
</dbReference>